<reference evidence="2 3" key="1">
    <citation type="submission" date="2016-12" db="EMBL/GenBank/DDBJ databases">
        <title>The genomes of Aspergillus section Nigri reveals drivers in fungal speciation.</title>
        <authorList>
            <consortium name="DOE Joint Genome Institute"/>
            <person name="Vesth T.C."/>
            <person name="Nybo J."/>
            <person name="Theobald S."/>
            <person name="Brandl J."/>
            <person name="Frisvad J.C."/>
            <person name="Nielsen K.F."/>
            <person name="Lyhne E.K."/>
            <person name="Kogle M.E."/>
            <person name="Kuo A."/>
            <person name="Riley R."/>
            <person name="Clum A."/>
            <person name="Nolan M."/>
            <person name="Lipzen A."/>
            <person name="Salamov A."/>
            <person name="Henrissat B."/>
            <person name="Wiebenga A."/>
            <person name="De Vries R.P."/>
            <person name="Grigoriev I.V."/>
            <person name="Mortensen U.H."/>
            <person name="Andersen M.R."/>
            <person name="Baker S.E."/>
        </authorList>
    </citation>
    <scope>NUCLEOTIDE SEQUENCE [LARGE SCALE GENOMIC DNA]</scope>
    <source>
        <strain evidence="2 3">JOP 1030-1</strain>
    </source>
</reference>
<proteinExistence type="predicted"/>
<dbReference type="EMBL" id="KZ821224">
    <property type="protein sequence ID" value="PYH47323.1"/>
    <property type="molecule type" value="Genomic_DNA"/>
</dbReference>
<organism evidence="2 3">
    <name type="scientific">Aspergillus saccharolyticus JOP 1030-1</name>
    <dbReference type="NCBI Taxonomy" id="1450539"/>
    <lineage>
        <taxon>Eukaryota</taxon>
        <taxon>Fungi</taxon>
        <taxon>Dikarya</taxon>
        <taxon>Ascomycota</taxon>
        <taxon>Pezizomycotina</taxon>
        <taxon>Eurotiomycetes</taxon>
        <taxon>Eurotiomycetidae</taxon>
        <taxon>Eurotiales</taxon>
        <taxon>Aspergillaceae</taxon>
        <taxon>Aspergillus</taxon>
        <taxon>Aspergillus subgen. Circumdati</taxon>
    </lineage>
</organism>
<feature type="region of interest" description="Disordered" evidence="1">
    <location>
        <begin position="9"/>
        <end position="31"/>
    </location>
</feature>
<dbReference type="RefSeq" id="XP_025433305.1">
    <property type="nucleotide sequence ID" value="XM_025571093.1"/>
</dbReference>
<dbReference type="AlphaFoldDB" id="A0A318ZSI3"/>
<name>A0A318ZSI3_9EURO</name>
<dbReference type="Proteomes" id="UP000248349">
    <property type="component" value="Unassembled WGS sequence"/>
</dbReference>
<feature type="compositionally biased region" description="Basic residues" evidence="1">
    <location>
        <begin position="9"/>
        <end position="18"/>
    </location>
</feature>
<dbReference type="GeneID" id="37072321"/>
<evidence type="ECO:0000313" key="2">
    <source>
        <dbReference type="EMBL" id="PYH47323.1"/>
    </source>
</evidence>
<sequence>MIGRCQFHCKKKRPRRRQKQEWANPRLRGGKRWLTTTSQLSPGHNPLPISNPAEIKTPYLSCIYTSHAVIAIPNMSRDSGLRSKTRVIGRLGGGPERQGELQAQGGCVEVGEFAVAELRKRGQRHGAQSQETTS</sequence>
<evidence type="ECO:0000256" key="1">
    <source>
        <dbReference type="SAM" id="MobiDB-lite"/>
    </source>
</evidence>
<evidence type="ECO:0000313" key="3">
    <source>
        <dbReference type="Proteomes" id="UP000248349"/>
    </source>
</evidence>
<gene>
    <name evidence="2" type="ORF">BP01DRAFT_213378</name>
</gene>
<accession>A0A318ZSI3</accession>
<keyword evidence="3" id="KW-1185">Reference proteome</keyword>
<protein>
    <submittedName>
        <fullName evidence="2">Uncharacterized protein</fullName>
    </submittedName>
</protein>